<reference evidence="8 9" key="1">
    <citation type="journal article" date="2010" name="Stand. Genomic Sci.">
        <title>Complete genome sequence of Thermosediminibacter oceani type strain (JW/IW-1228P).</title>
        <authorList>
            <person name="Pitluck S."/>
            <person name="Yasawong M."/>
            <person name="Munk C."/>
            <person name="Nolan M."/>
            <person name="Lapidus A."/>
            <person name="Lucas S."/>
            <person name="Glavina Del Rio T."/>
            <person name="Tice H."/>
            <person name="Cheng J.F."/>
            <person name="Bruce D."/>
            <person name="Detter C."/>
            <person name="Tapia R."/>
            <person name="Han C."/>
            <person name="Goodwin L."/>
            <person name="Liolios K."/>
            <person name="Ivanova N."/>
            <person name="Mavromatis K."/>
            <person name="Mikhailova N."/>
            <person name="Pati A."/>
            <person name="Chen A."/>
            <person name="Palaniappan K."/>
            <person name="Land M."/>
            <person name="Hauser L."/>
            <person name="Chang Y.J."/>
            <person name="Jeffries C.D."/>
            <person name="Rohde M."/>
            <person name="Spring S."/>
            <person name="Sikorski J."/>
            <person name="Goker M."/>
            <person name="Woyke T."/>
            <person name="Bristow J."/>
            <person name="Eisen J.A."/>
            <person name="Markowitz V."/>
            <person name="Hugenholtz P."/>
            <person name="Kyrpides N.C."/>
            <person name="Klenk H.P."/>
        </authorList>
    </citation>
    <scope>NUCLEOTIDE SEQUENCE [LARGE SCALE GENOMIC DNA]</scope>
    <source>
        <strain evidence="9">ATCC BAA-1034 / DSM 16646 / JW/IW-1228P</strain>
    </source>
</reference>
<dbReference type="KEGG" id="toc:Toce_0945"/>
<dbReference type="Proteomes" id="UP000000272">
    <property type="component" value="Chromosome"/>
</dbReference>
<organism evidence="8 9">
    <name type="scientific">Thermosediminibacter oceani (strain ATCC BAA-1034 / DSM 16646 / JW/IW-1228P)</name>
    <dbReference type="NCBI Taxonomy" id="555079"/>
    <lineage>
        <taxon>Bacteria</taxon>
        <taxon>Bacillati</taxon>
        <taxon>Bacillota</taxon>
        <taxon>Clostridia</taxon>
        <taxon>Thermosediminibacterales</taxon>
        <taxon>Thermosediminibacteraceae</taxon>
        <taxon>Thermosediminibacter</taxon>
    </lineage>
</organism>
<evidence type="ECO:0000313" key="9">
    <source>
        <dbReference type="Proteomes" id="UP000000272"/>
    </source>
</evidence>
<keyword evidence="3 7" id="KW-0812">Transmembrane</keyword>
<keyword evidence="4 7" id="KW-1133">Transmembrane helix</keyword>
<evidence type="ECO:0000256" key="4">
    <source>
        <dbReference type="ARBA" id="ARBA00022989"/>
    </source>
</evidence>
<dbReference type="HAMAP" id="MF_00910">
    <property type="entry name" value="FtsL"/>
    <property type="match status" value="1"/>
</dbReference>
<dbReference type="Pfam" id="PF04977">
    <property type="entry name" value="DivIC"/>
    <property type="match status" value="1"/>
</dbReference>
<evidence type="ECO:0000256" key="7">
    <source>
        <dbReference type="HAMAP-Rule" id="MF_00910"/>
    </source>
</evidence>
<dbReference type="eggNOG" id="COG2919">
    <property type="taxonomic scope" value="Bacteria"/>
</dbReference>
<dbReference type="GO" id="GO:0043093">
    <property type="term" value="P:FtsZ-dependent cytokinesis"/>
    <property type="evidence" value="ECO:0007669"/>
    <property type="project" value="UniProtKB-UniRule"/>
</dbReference>
<sequence length="119" mass="13729">MVVAPKTAFQRVNEQYLPRPSLRTRTGTKAQPRKKGRYILNVLIVTFAVIVLLSRFAFIIESQYRVEKLKAEVTKIAGENERLKVKVANLKSTERIERIAKVDLKMQEPGEDQVIYLDK</sequence>
<evidence type="ECO:0000256" key="1">
    <source>
        <dbReference type="ARBA" id="ARBA00022475"/>
    </source>
</evidence>
<dbReference type="InterPro" id="IPR011922">
    <property type="entry name" value="Cell_div_FtsL"/>
</dbReference>
<keyword evidence="5 7" id="KW-0472">Membrane</keyword>
<dbReference type="HOGENOM" id="CLU_2060335_0_0_9"/>
<gene>
    <name evidence="7" type="primary">ftsL</name>
    <name evidence="8" type="ordered locus">Toce_0945</name>
</gene>
<protein>
    <recommendedName>
        <fullName evidence="7">Cell division protein FtsL</fullName>
    </recommendedName>
</protein>
<evidence type="ECO:0000256" key="5">
    <source>
        <dbReference type="ARBA" id="ARBA00023136"/>
    </source>
</evidence>
<dbReference type="GO" id="GO:0005886">
    <property type="term" value="C:plasma membrane"/>
    <property type="evidence" value="ECO:0007669"/>
    <property type="project" value="UniProtKB-SubCell"/>
</dbReference>
<dbReference type="GO" id="GO:0032153">
    <property type="term" value="C:cell division site"/>
    <property type="evidence" value="ECO:0007669"/>
    <property type="project" value="UniProtKB-UniRule"/>
</dbReference>
<name>D9S2T0_THEOJ</name>
<evidence type="ECO:0000313" key="8">
    <source>
        <dbReference type="EMBL" id="ADL07707.1"/>
    </source>
</evidence>
<accession>D9S2T0</accession>
<dbReference type="AlphaFoldDB" id="D9S2T0"/>
<comment type="subcellular location">
    <subcellularLocation>
        <location evidence="7">Cell membrane</location>
        <topology evidence="7">Single-pass type II membrane protein</topology>
    </subcellularLocation>
    <text evidence="7">Localizes to the division septum where it forms a ring structure.</text>
</comment>
<comment type="similarity">
    <text evidence="7">Belongs to the FtsL family.</text>
</comment>
<dbReference type="STRING" id="555079.Toce_0945"/>
<comment type="function">
    <text evidence="7">Essential cell division protein.</text>
</comment>
<evidence type="ECO:0000256" key="6">
    <source>
        <dbReference type="ARBA" id="ARBA00023306"/>
    </source>
</evidence>
<proteinExistence type="inferred from homology"/>
<keyword evidence="9" id="KW-1185">Reference proteome</keyword>
<dbReference type="InterPro" id="IPR007060">
    <property type="entry name" value="FtsL/DivIC"/>
</dbReference>
<keyword evidence="6 7" id="KW-0131">Cell cycle</keyword>
<keyword evidence="1 7" id="KW-1003">Cell membrane</keyword>
<evidence type="ECO:0000256" key="3">
    <source>
        <dbReference type="ARBA" id="ARBA00022692"/>
    </source>
</evidence>
<dbReference type="EMBL" id="CP002131">
    <property type="protein sequence ID" value="ADL07707.1"/>
    <property type="molecule type" value="Genomic_DNA"/>
</dbReference>
<keyword evidence="2 7" id="KW-0132">Cell division</keyword>
<feature type="transmembrane region" description="Helical" evidence="7">
    <location>
        <begin position="38"/>
        <end position="60"/>
    </location>
</feature>
<evidence type="ECO:0000256" key="2">
    <source>
        <dbReference type="ARBA" id="ARBA00022618"/>
    </source>
</evidence>